<evidence type="ECO:0000313" key="3">
    <source>
        <dbReference type="Proteomes" id="UP000676428"/>
    </source>
</evidence>
<accession>A0ABX8DF28</accession>
<evidence type="ECO:0000313" key="2">
    <source>
        <dbReference type="EMBL" id="QVK23320.1"/>
    </source>
</evidence>
<dbReference type="EMBL" id="CP074572">
    <property type="protein sequence ID" value="QVK23320.1"/>
    <property type="molecule type" value="Genomic_DNA"/>
</dbReference>
<proteinExistence type="predicted"/>
<organism evidence="2 3">
    <name type="scientific">Shewanella dokdonensis</name>
    <dbReference type="NCBI Taxonomy" id="712036"/>
    <lineage>
        <taxon>Bacteria</taxon>
        <taxon>Pseudomonadati</taxon>
        <taxon>Pseudomonadota</taxon>
        <taxon>Gammaproteobacteria</taxon>
        <taxon>Alteromonadales</taxon>
        <taxon>Shewanellaceae</taxon>
        <taxon>Shewanella</taxon>
    </lineage>
</organism>
<evidence type="ECO:0000256" key="1">
    <source>
        <dbReference type="SAM" id="Phobius"/>
    </source>
</evidence>
<dbReference type="InterPro" id="IPR021318">
    <property type="entry name" value="DUF2919"/>
</dbReference>
<feature type="transmembrane region" description="Helical" evidence="1">
    <location>
        <begin position="61"/>
        <end position="80"/>
    </location>
</feature>
<keyword evidence="3" id="KW-1185">Reference proteome</keyword>
<gene>
    <name evidence="2" type="ORF">KHX94_00345</name>
</gene>
<sequence length="162" mass="18597">MMFNIEDVHWLDDHGHVRPPLMLYLLLLFLARGWAIFVMSLTIASDRAELVKLFYPEKVDFLTALAAGSGAVLVFCLTIAERRRKPLWCRGVFSAIRMLLAALLGLEAVLLFTRLSHAHFLFEWPMALDGLLLFWSALYLHRSRHLKAYVADWQPSVETANK</sequence>
<reference evidence="2 3" key="1">
    <citation type="journal article" date="2012" name="Int. J. Syst. Evol. Microbiol.">
        <title>Shewanella dokdonensis sp. nov., isolated from seawater.</title>
        <authorList>
            <person name="Sung H.R."/>
            <person name="Yoon J.H."/>
            <person name="Ghim S.Y."/>
        </authorList>
    </citation>
    <scope>NUCLEOTIDE SEQUENCE [LARGE SCALE GENOMIC DNA]</scope>
    <source>
        <strain evidence="2 3">DSM 23626</strain>
    </source>
</reference>
<keyword evidence="1" id="KW-0812">Transmembrane</keyword>
<keyword evidence="1" id="KW-1133">Transmembrane helix</keyword>
<dbReference type="RefSeq" id="WP_213681951.1">
    <property type="nucleotide sequence ID" value="NZ_CP074572.1"/>
</dbReference>
<dbReference type="Proteomes" id="UP000676428">
    <property type="component" value="Chromosome"/>
</dbReference>
<dbReference type="Pfam" id="PF11143">
    <property type="entry name" value="DUF2919"/>
    <property type="match status" value="1"/>
</dbReference>
<name>A0ABX8DF28_9GAMM</name>
<feature type="transmembrane region" description="Helical" evidence="1">
    <location>
        <begin position="92"/>
        <end position="112"/>
    </location>
</feature>
<feature type="transmembrane region" description="Helical" evidence="1">
    <location>
        <begin position="118"/>
        <end position="140"/>
    </location>
</feature>
<keyword evidence="1" id="KW-0472">Membrane</keyword>
<feature type="transmembrane region" description="Helical" evidence="1">
    <location>
        <begin position="21"/>
        <end position="41"/>
    </location>
</feature>
<protein>
    <submittedName>
        <fullName evidence="2">DUF2919 domain-containing protein</fullName>
    </submittedName>
</protein>